<name>A0ABQ2N856_9ACTN</name>
<dbReference type="Gene3D" id="3.40.50.1820">
    <property type="entry name" value="alpha/beta hydrolase"/>
    <property type="match status" value="1"/>
</dbReference>
<evidence type="ECO:0000256" key="1">
    <source>
        <dbReference type="SAM" id="MobiDB-lite"/>
    </source>
</evidence>
<proteinExistence type="predicted"/>
<feature type="region of interest" description="Disordered" evidence="1">
    <location>
        <begin position="1"/>
        <end position="32"/>
    </location>
</feature>
<reference evidence="3" key="1">
    <citation type="journal article" date="2019" name="Int. J. Syst. Evol. Microbiol.">
        <title>The Global Catalogue of Microorganisms (GCM) 10K type strain sequencing project: providing services to taxonomists for standard genome sequencing and annotation.</title>
        <authorList>
            <consortium name="The Broad Institute Genomics Platform"/>
            <consortium name="The Broad Institute Genome Sequencing Center for Infectious Disease"/>
            <person name="Wu L."/>
            <person name="Ma J."/>
        </authorList>
    </citation>
    <scope>NUCLEOTIDE SEQUENCE [LARGE SCALE GENOMIC DNA]</scope>
    <source>
        <strain evidence="3">CGMCC 4.7371</strain>
    </source>
</reference>
<evidence type="ECO:0008006" key="4">
    <source>
        <dbReference type="Google" id="ProtNLM"/>
    </source>
</evidence>
<evidence type="ECO:0000313" key="3">
    <source>
        <dbReference type="Proteomes" id="UP000655410"/>
    </source>
</evidence>
<dbReference type="EMBL" id="BMNI01000002">
    <property type="protein sequence ID" value="GGO88003.1"/>
    <property type="molecule type" value="Genomic_DNA"/>
</dbReference>
<keyword evidence="3" id="KW-1185">Reference proteome</keyword>
<protein>
    <recommendedName>
        <fullName evidence="4">Alpha/beta hydrolase</fullName>
    </recommendedName>
</protein>
<accession>A0ABQ2N856</accession>
<evidence type="ECO:0000313" key="2">
    <source>
        <dbReference type="EMBL" id="GGO88003.1"/>
    </source>
</evidence>
<dbReference type="InterPro" id="IPR029058">
    <property type="entry name" value="AB_hydrolase_fold"/>
</dbReference>
<dbReference type="SUPFAM" id="SSF53474">
    <property type="entry name" value="alpha/beta-Hydrolases"/>
    <property type="match status" value="1"/>
</dbReference>
<gene>
    <name evidence="2" type="ORF">GCM10011584_13980</name>
</gene>
<dbReference type="RefSeq" id="WP_188783261.1">
    <property type="nucleotide sequence ID" value="NZ_BMNI01000002.1"/>
</dbReference>
<comment type="caution">
    <text evidence="2">The sequence shown here is derived from an EMBL/GenBank/DDBJ whole genome shotgun (WGS) entry which is preliminary data.</text>
</comment>
<sequence length="355" mass="38424">MNASPLVPLGDDEYAVTLPPGQHRGHPDAPDPIRAAQQTAQQLTEGLAGRVQFGIGLIRGAAGLGLRLVALGRRPLALAAGPLGRQQVLERDKLVRPPVAVRFLDEDLELERDELAVAYGAEVDPIEAGDHLVVFVPQPGEDERSWRRSVEEIGGTYASRLAGLLGWTPVQLRVDDTVGIGNAAVELSGVLQELVEAWPTAVRRIAIVAHGTGGLVARGALGVRAPGERPWADLVTELVALGTPHLQAAPQRFAREAGKRLEERLAGILAADEEIVDVPPHRGVRYLLVTDRAMGMPNPAGAVLGGMLWWRQRAMRQVRRARDLFPTAERHEVTIGAQSLANHPEVHRGLMDWLR</sequence>
<dbReference type="Proteomes" id="UP000655410">
    <property type="component" value="Unassembled WGS sequence"/>
</dbReference>
<organism evidence="2 3">
    <name type="scientific">Nocardioides phosphati</name>
    <dbReference type="NCBI Taxonomy" id="1867775"/>
    <lineage>
        <taxon>Bacteria</taxon>
        <taxon>Bacillati</taxon>
        <taxon>Actinomycetota</taxon>
        <taxon>Actinomycetes</taxon>
        <taxon>Propionibacteriales</taxon>
        <taxon>Nocardioidaceae</taxon>
        <taxon>Nocardioides</taxon>
    </lineage>
</organism>